<evidence type="ECO:0000313" key="1">
    <source>
        <dbReference type="Proteomes" id="UP000887578"/>
    </source>
</evidence>
<dbReference type="Gene3D" id="3.90.1200.10">
    <property type="match status" value="1"/>
</dbReference>
<dbReference type="InterPro" id="IPR011009">
    <property type="entry name" value="Kinase-like_dom_sf"/>
</dbReference>
<keyword evidence="1" id="KW-1185">Reference proteome</keyword>
<evidence type="ECO:0000313" key="2">
    <source>
        <dbReference type="WBParaSite" id="PDA_v2.g4506.t1"/>
    </source>
</evidence>
<dbReference type="InterPro" id="IPR012877">
    <property type="entry name" value="Dhs-27"/>
</dbReference>
<proteinExistence type="predicted"/>
<dbReference type="Pfam" id="PF07914">
    <property type="entry name" value="DUF1679"/>
    <property type="match status" value="1"/>
</dbReference>
<organism evidence="1 2">
    <name type="scientific">Panagrolaimus davidi</name>
    <dbReference type="NCBI Taxonomy" id="227884"/>
    <lineage>
        <taxon>Eukaryota</taxon>
        <taxon>Metazoa</taxon>
        <taxon>Ecdysozoa</taxon>
        <taxon>Nematoda</taxon>
        <taxon>Chromadorea</taxon>
        <taxon>Rhabditida</taxon>
        <taxon>Tylenchina</taxon>
        <taxon>Panagrolaimomorpha</taxon>
        <taxon>Panagrolaimoidea</taxon>
        <taxon>Panagrolaimidae</taxon>
        <taxon>Panagrolaimus</taxon>
    </lineage>
</organism>
<dbReference type="SUPFAM" id="SSF56112">
    <property type="entry name" value="Protein kinase-like (PK-like)"/>
    <property type="match status" value="1"/>
</dbReference>
<dbReference type="AlphaFoldDB" id="A0A914QSA3"/>
<sequence length="171" mass="20115">MKYPWMTEEKLQMLYKTVEMDEYEKLCMGNSIQNKLPFVLCHNDFWAGNLLFADDGSLVTILDWQTAFFASPTQDLAALLALGLPSICRRKNEKEYLQFYFDTFKYYLEKFNVKDDKGYRKLDFKTLEQSYRTSLKVTVFSVITTWENFDKSGDNGGESENCIQYLLEDID</sequence>
<reference evidence="2" key="1">
    <citation type="submission" date="2022-11" db="UniProtKB">
        <authorList>
            <consortium name="WormBaseParasite"/>
        </authorList>
    </citation>
    <scope>IDENTIFICATION</scope>
</reference>
<dbReference type="PANTHER" id="PTHR23020">
    <property type="entry name" value="UNCHARACTERIZED NUCLEAR HORMONE RECEPTOR-RELATED"/>
    <property type="match status" value="1"/>
</dbReference>
<dbReference type="InterPro" id="IPR052961">
    <property type="entry name" value="Oxido-Kinase-like_Enzymes"/>
</dbReference>
<name>A0A914QSA3_9BILA</name>
<protein>
    <submittedName>
        <fullName evidence="2">CHK kinase-like domain-containing protein</fullName>
    </submittedName>
</protein>
<dbReference type="PANTHER" id="PTHR23020:SF41">
    <property type="entry name" value="AMINOGLYCOSIDE PHOSPHOTRANSFERASE DOMAIN-CONTAINING PROTEIN"/>
    <property type="match status" value="1"/>
</dbReference>
<dbReference type="WBParaSite" id="PDA_v2.g4506.t1">
    <property type="protein sequence ID" value="PDA_v2.g4506.t1"/>
    <property type="gene ID" value="PDA_v2.g4506"/>
</dbReference>
<accession>A0A914QSA3</accession>
<dbReference type="Proteomes" id="UP000887578">
    <property type="component" value="Unplaced"/>
</dbReference>